<dbReference type="Proteomes" id="UP000584931">
    <property type="component" value="Unassembled WGS sequence"/>
</dbReference>
<dbReference type="InterPro" id="IPR004843">
    <property type="entry name" value="Calcineurin-like_PHP"/>
</dbReference>
<protein>
    <recommendedName>
        <fullName evidence="3">Calcineurin-like phosphoesterase domain-containing protein</fullName>
    </recommendedName>
</protein>
<dbReference type="EMBL" id="JACCHL010000001">
    <property type="protein sequence ID" value="NYH53290.1"/>
    <property type="molecule type" value="Genomic_DNA"/>
</dbReference>
<sequence length="292" mass="31286">MKRLITRAGAVLLTVLVLLVGYGVLIEPRFLLNEERFTVTLPQLPADAPERTVAVFSDLQIGMWFSNDDMAEDIVEKVVEERPAAVLIGGDFVYSRSPEPAEQVDEVVELLTPLTEADIPTFAVLGNHDYRVDASEEVVSGLEGIGIRVLRNEAAPIPGTGAGDTALHVVGLGPARPGRTDVDAALAELPDGAPRVVLMHNPTSFPRLPAGSAPLASAGHTHCGQITIPFFPLWSYAELTSKERTVTDGWAPSGYGADENRLHVNCGIGFSLVPMRIAAFPQVVFFDLRGAA</sequence>
<proteinExistence type="predicted"/>
<accession>A0A7Y9XEH9</accession>
<dbReference type="PANTHER" id="PTHR31302">
    <property type="entry name" value="TRANSMEMBRANE PROTEIN WITH METALLOPHOSPHOESTERASE DOMAIN-RELATED"/>
    <property type="match status" value="1"/>
</dbReference>
<feature type="domain" description="Calcineurin-like phosphoesterase" evidence="3">
    <location>
        <begin position="52"/>
        <end position="222"/>
    </location>
</feature>
<dbReference type="GO" id="GO:0046872">
    <property type="term" value="F:metal ion binding"/>
    <property type="evidence" value="ECO:0007669"/>
    <property type="project" value="UniProtKB-KW"/>
</dbReference>
<organism evidence="4 5">
    <name type="scientific">Nocardiopsis sinuspersici</name>
    <dbReference type="NCBI Taxonomy" id="501010"/>
    <lineage>
        <taxon>Bacteria</taxon>
        <taxon>Bacillati</taxon>
        <taxon>Actinomycetota</taxon>
        <taxon>Actinomycetes</taxon>
        <taxon>Streptosporangiales</taxon>
        <taxon>Nocardiopsidaceae</taxon>
        <taxon>Nocardiopsis</taxon>
    </lineage>
</organism>
<evidence type="ECO:0000256" key="1">
    <source>
        <dbReference type="ARBA" id="ARBA00022723"/>
    </source>
</evidence>
<evidence type="ECO:0000259" key="3">
    <source>
        <dbReference type="Pfam" id="PF00149"/>
    </source>
</evidence>
<dbReference type="Gene3D" id="3.60.21.10">
    <property type="match status" value="1"/>
</dbReference>
<dbReference type="GO" id="GO:0008758">
    <property type="term" value="F:UDP-2,3-diacylglucosamine hydrolase activity"/>
    <property type="evidence" value="ECO:0007669"/>
    <property type="project" value="TreeGrafter"/>
</dbReference>
<dbReference type="InterPro" id="IPR029052">
    <property type="entry name" value="Metallo-depent_PP-like"/>
</dbReference>
<dbReference type="GO" id="GO:0016020">
    <property type="term" value="C:membrane"/>
    <property type="evidence" value="ECO:0007669"/>
    <property type="project" value="GOC"/>
</dbReference>
<dbReference type="Pfam" id="PF00149">
    <property type="entry name" value="Metallophos"/>
    <property type="match status" value="1"/>
</dbReference>
<reference evidence="4 5" key="1">
    <citation type="submission" date="2020-07" db="EMBL/GenBank/DDBJ databases">
        <title>Sequencing the genomes of 1000 actinobacteria strains.</title>
        <authorList>
            <person name="Klenk H.-P."/>
        </authorList>
    </citation>
    <scope>NUCLEOTIDE SEQUENCE [LARGE SCALE GENOMIC DNA]</scope>
    <source>
        <strain evidence="4 5">DSM 45278</strain>
    </source>
</reference>
<dbReference type="PANTHER" id="PTHR31302:SF31">
    <property type="entry name" value="PHOSPHODIESTERASE YAEI"/>
    <property type="match status" value="1"/>
</dbReference>
<dbReference type="SUPFAM" id="SSF56300">
    <property type="entry name" value="Metallo-dependent phosphatases"/>
    <property type="match status" value="1"/>
</dbReference>
<dbReference type="RefSeq" id="WP_179810357.1">
    <property type="nucleotide sequence ID" value="NZ_JACCHL010000001.1"/>
</dbReference>
<gene>
    <name evidence="4" type="ORF">HNR06_002879</name>
</gene>
<keyword evidence="2" id="KW-0378">Hydrolase</keyword>
<dbReference type="InterPro" id="IPR051158">
    <property type="entry name" value="Metallophosphoesterase_sf"/>
</dbReference>
<dbReference type="AlphaFoldDB" id="A0A7Y9XEH9"/>
<evidence type="ECO:0000313" key="5">
    <source>
        <dbReference type="Proteomes" id="UP000584931"/>
    </source>
</evidence>
<comment type="caution">
    <text evidence="4">The sequence shown here is derived from an EMBL/GenBank/DDBJ whole genome shotgun (WGS) entry which is preliminary data.</text>
</comment>
<dbReference type="GO" id="GO:0009245">
    <property type="term" value="P:lipid A biosynthetic process"/>
    <property type="evidence" value="ECO:0007669"/>
    <property type="project" value="TreeGrafter"/>
</dbReference>
<keyword evidence="1" id="KW-0479">Metal-binding</keyword>
<evidence type="ECO:0000313" key="4">
    <source>
        <dbReference type="EMBL" id="NYH53290.1"/>
    </source>
</evidence>
<name>A0A7Y9XEH9_9ACTN</name>
<evidence type="ECO:0000256" key="2">
    <source>
        <dbReference type="ARBA" id="ARBA00022801"/>
    </source>
</evidence>